<dbReference type="PANTHER" id="PTHR47481:SF22">
    <property type="entry name" value="RETROTRANSPOSON GAG DOMAIN-CONTAINING PROTEIN"/>
    <property type="match status" value="1"/>
</dbReference>
<proteinExistence type="predicted"/>
<organism evidence="2 3">
    <name type="scientific">Dendrobium nobile</name>
    <name type="common">Orchid</name>
    <dbReference type="NCBI Taxonomy" id="94219"/>
    <lineage>
        <taxon>Eukaryota</taxon>
        <taxon>Viridiplantae</taxon>
        <taxon>Streptophyta</taxon>
        <taxon>Embryophyta</taxon>
        <taxon>Tracheophyta</taxon>
        <taxon>Spermatophyta</taxon>
        <taxon>Magnoliopsida</taxon>
        <taxon>Liliopsida</taxon>
        <taxon>Asparagales</taxon>
        <taxon>Orchidaceae</taxon>
        <taxon>Epidendroideae</taxon>
        <taxon>Malaxideae</taxon>
        <taxon>Dendrobiinae</taxon>
        <taxon>Dendrobium</taxon>
    </lineage>
</organism>
<evidence type="ECO:0000313" key="3">
    <source>
        <dbReference type="Proteomes" id="UP000829196"/>
    </source>
</evidence>
<evidence type="ECO:0008006" key="4">
    <source>
        <dbReference type="Google" id="ProtNLM"/>
    </source>
</evidence>
<protein>
    <recommendedName>
        <fullName evidence="4">Retrovirus-related Pol polyprotein from transposon TNT 1-94</fullName>
    </recommendedName>
</protein>
<sequence>MSNVKTMVNVQLTTENHLIWKSQMLKLFTANNFEGHLTGHTVKPAKQILAPDGSRSHNPLYSTYMLIDQHLSSAIYSTVSPTLLPYILNLDSTHEIWVTLERRLQSSNRSRLLQRKGELHQLKLGDKTMFQYLTDIKSKIDAIAAVGSFVDPEDIIHYTLNGLPPTYQSFKTSIRTHLGELLLDDFYSL</sequence>
<dbReference type="EMBL" id="JAGYWB010000017">
    <property type="protein sequence ID" value="KAI0494554.1"/>
    <property type="molecule type" value="Genomic_DNA"/>
</dbReference>
<reference evidence="2" key="1">
    <citation type="journal article" date="2022" name="Front. Genet.">
        <title>Chromosome-Scale Assembly of the Dendrobium nobile Genome Provides Insights Into the Molecular Mechanism of the Biosynthesis of the Medicinal Active Ingredient of Dendrobium.</title>
        <authorList>
            <person name="Xu Q."/>
            <person name="Niu S.-C."/>
            <person name="Li K.-L."/>
            <person name="Zheng P.-J."/>
            <person name="Zhang X.-J."/>
            <person name="Jia Y."/>
            <person name="Liu Y."/>
            <person name="Niu Y.-X."/>
            <person name="Yu L.-H."/>
            <person name="Chen D.-F."/>
            <person name="Zhang G.-Q."/>
        </authorList>
    </citation>
    <scope>NUCLEOTIDE SEQUENCE</scope>
    <source>
        <tissue evidence="2">Leaf</tissue>
    </source>
</reference>
<name>A0A8T3ADU3_DENNO</name>
<dbReference type="OrthoDB" id="693186at2759"/>
<evidence type="ECO:0000313" key="1">
    <source>
        <dbReference type="EMBL" id="KAI0494554.1"/>
    </source>
</evidence>
<accession>A0A8T3ADU3</accession>
<evidence type="ECO:0000313" key="2">
    <source>
        <dbReference type="EMBL" id="KAI0494557.1"/>
    </source>
</evidence>
<comment type="caution">
    <text evidence="2">The sequence shown here is derived from an EMBL/GenBank/DDBJ whole genome shotgun (WGS) entry which is preliminary data.</text>
</comment>
<dbReference type="SMR" id="A0A8T3ADU3"/>
<dbReference type="PANTHER" id="PTHR47481">
    <property type="match status" value="1"/>
</dbReference>
<dbReference type="Pfam" id="PF14223">
    <property type="entry name" value="Retrotran_gag_2"/>
    <property type="match status" value="1"/>
</dbReference>
<keyword evidence="3" id="KW-1185">Reference proteome</keyword>
<dbReference type="AlphaFoldDB" id="A0A8T3ADU3"/>
<gene>
    <name evidence="1" type="ORF">KFK09_024692</name>
    <name evidence="2" type="ORF">KFK09_024695</name>
</gene>
<dbReference type="EMBL" id="JAGYWB010000017">
    <property type="protein sequence ID" value="KAI0494557.1"/>
    <property type="molecule type" value="Genomic_DNA"/>
</dbReference>
<dbReference type="Proteomes" id="UP000829196">
    <property type="component" value="Unassembled WGS sequence"/>
</dbReference>